<dbReference type="PANTHER" id="PTHR45947">
    <property type="entry name" value="SULFOQUINOVOSYL TRANSFERASE SQD2"/>
    <property type="match status" value="1"/>
</dbReference>
<dbReference type="STRING" id="269796.Rru_A0579"/>
<name>Q2RWW2_RHORT</name>
<dbReference type="EnsemblBacteria" id="ABC21383">
    <property type="protein sequence ID" value="ABC21383"/>
    <property type="gene ID" value="Rru_A0579"/>
</dbReference>
<organism evidence="2 3">
    <name type="scientific">Rhodospirillum rubrum (strain ATCC 11170 / ATH 1.1.1 / DSM 467 / LMG 4362 / NCIMB 8255 / S1)</name>
    <dbReference type="NCBI Taxonomy" id="269796"/>
    <lineage>
        <taxon>Bacteria</taxon>
        <taxon>Pseudomonadati</taxon>
        <taxon>Pseudomonadota</taxon>
        <taxon>Alphaproteobacteria</taxon>
        <taxon>Rhodospirillales</taxon>
        <taxon>Rhodospirillaceae</taxon>
        <taxon>Rhodospirillum</taxon>
    </lineage>
</organism>
<dbReference type="PhylomeDB" id="Q2RWW2"/>
<keyword evidence="3" id="KW-1185">Reference proteome</keyword>
<accession>Q2RWW2</accession>
<proteinExistence type="predicted"/>
<gene>
    <name evidence="2" type="ordered locus">Rru_A0579</name>
</gene>
<protein>
    <submittedName>
        <fullName evidence="2">Glycosyl transferase, group 1</fullName>
    </submittedName>
</protein>
<dbReference type="HOGENOM" id="CLU_009583_2_0_5"/>
<dbReference type="Gene3D" id="3.40.50.2000">
    <property type="entry name" value="Glycogen Phosphorylase B"/>
    <property type="match status" value="2"/>
</dbReference>
<dbReference type="EMBL" id="CP000230">
    <property type="protein sequence ID" value="ABC21383.1"/>
    <property type="molecule type" value="Genomic_DNA"/>
</dbReference>
<feature type="domain" description="Glycosyltransferase subfamily 4-like N-terminal" evidence="1">
    <location>
        <begin position="14"/>
        <end position="165"/>
    </location>
</feature>
<sequence length="357" mass="39504">MRILVVTDAWFPQVNGVVRTLDTLKARLEERGHDLIYVTPQSFRTIPCPTYSEIRLAVLPGRTMARAIETFQPCVIHIATEGPLGLSARRYCLKRGVPFTTAFHTKFPEYLHARFRVPVSWGYKGMRWFHGPSKTIMVATQGIEDELLRWGFSHIRRWTRGVDTELFRPRPKDSLDGVITGPRPWFVYVGRVAVEKNIGAFLDLDLPGTKIVVGGGPQLESLRARHPKVHFAGERLGEELATYFSVGDAFVFPSRTDTFGLVLLEALASGLPVAAYPVPGPLDVIGDAPVGALDEDLKAAALRALTIDPAACRAFAQARSWETSVDQFLANVHPFPPADFFPSDTAPLETAMERGAP</sequence>
<dbReference type="Pfam" id="PF13692">
    <property type="entry name" value="Glyco_trans_1_4"/>
    <property type="match status" value="1"/>
</dbReference>
<evidence type="ECO:0000313" key="2">
    <source>
        <dbReference type="EMBL" id="ABC21383.1"/>
    </source>
</evidence>
<dbReference type="CDD" id="cd03814">
    <property type="entry name" value="GT4-like"/>
    <property type="match status" value="1"/>
</dbReference>
<reference evidence="2 3" key="1">
    <citation type="journal article" date="2011" name="Stand. Genomic Sci.">
        <title>Complete genome sequence of Rhodospirillum rubrum type strain (S1).</title>
        <authorList>
            <person name="Munk A.C."/>
            <person name="Copeland A."/>
            <person name="Lucas S."/>
            <person name="Lapidus A."/>
            <person name="Del Rio T.G."/>
            <person name="Barry K."/>
            <person name="Detter J.C."/>
            <person name="Hammon N."/>
            <person name="Israni S."/>
            <person name="Pitluck S."/>
            <person name="Brettin T."/>
            <person name="Bruce D."/>
            <person name="Han C."/>
            <person name="Tapia R."/>
            <person name="Gilna P."/>
            <person name="Schmutz J."/>
            <person name="Larimer F."/>
            <person name="Land M."/>
            <person name="Kyrpides N.C."/>
            <person name="Mavromatis K."/>
            <person name="Richardson P."/>
            <person name="Rohde M."/>
            <person name="Goker M."/>
            <person name="Klenk H.P."/>
            <person name="Zhang Y."/>
            <person name="Roberts G.P."/>
            <person name="Reslewic S."/>
            <person name="Schwartz D.C."/>
        </authorList>
    </citation>
    <scope>NUCLEOTIDE SEQUENCE [LARGE SCALE GENOMIC DNA]</scope>
    <source>
        <strain evidence="3">ATCC 11170 / ATH 1.1.1 / DSM 467 / LMG 4362 / NCIMB 8255 / S1</strain>
    </source>
</reference>
<dbReference type="InterPro" id="IPR050194">
    <property type="entry name" value="Glycosyltransferase_grp1"/>
</dbReference>
<dbReference type="InterPro" id="IPR028098">
    <property type="entry name" value="Glyco_trans_4-like_N"/>
</dbReference>
<dbReference type="GO" id="GO:0016757">
    <property type="term" value="F:glycosyltransferase activity"/>
    <property type="evidence" value="ECO:0007669"/>
    <property type="project" value="TreeGrafter"/>
</dbReference>
<dbReference type="CAZy" id="GT4">
    <property type="family name" value="Glycosyltransferase Family 4"/>
</dbReference>
<dbReference type="PANTHER" id="PTHR45947:SF3">
    <property type="entry name" value="SULFOQUINOVOSYL TRANSFERASE SQD2"/>
    <property type="match status" value="1"/>
</dbReference>
<dbReference type="Pfam" id="PF13439">
    <property type="entry name" value="Glyco_transf_4"/>
    <property type="match status" value="1"/>
</dbReference>
<evidence type="ECO:0000259" key="1">
    <source>
        <dbReference type="Pfam" id="PF13439"/>
    </source>
</evidence>
<dbReference type="Proteomes" id="UP000001929">
    <property type="component" value="Chromosome"/>
</dbReference>
<dbReference type="AlphaFoldDB" id="Q2RWW2"/>
<dbReference type="PATRIC" id="fig|269796.9.peg.633"/>
<dbReference type="SUPFAM" id="SSF53756">
    <property type="entry name" value="UDP-Glycosyltransferase/glycogen phosphorylase"/>
    <property type="match status" value="1"/>
</dbReference>
<keyword evidence="2" id="KW-0808">Transferase</keyword>
<dbReference type="KEGG" id="rru:Rru_A0579"/>
<dbReference type="RefSeq" id="WP_011388337.1">
    <property type="nucleotide sequence ID" value="NC_007643.1"/>
</dbReference>
<evidence type="ECO:0000313" key="3">
    <source>
        <dbReference type="Proteomes" id="UP000001929"/>
    </source>
</evidence>
<dbReference type="eggNOG" id="COG0438">
    <property type="taxonomic scope" value="Bacteria"/>
</dbReference>